<proteinExistence type="inferred from homology"/>
<reference evidence="2" key="2">
    <citation type="submission" date="2022-10" db="EMBL/GenBank/DDBJ databases">
        <authorList>
            <person name="Trinh H.N."/>
        </authorList>
    </citation>
    <scope>NUCLEOTIDE SEQUENCE</scope>
    <source>
        <strain evidence="2">RN2-1</strain>
    </source>
</reference>
<dbReference type="Gene3D" id="3.40.190.150">
    <property type="entry name" value="Bordetella uptake gene, domain 1"/>
    <property type="match status" value="1"/>
</dbReference>
<sequence>MGAPAGAPSDTAARAFAPFLERHLPYSRLRVVNIPGDAGLAGFRALARADPSGMTFGWVVTPVLPARMVDRPEAGNLLDRLRLIGAVAKEPIAFVSSANSPLASAADLVGRSADDAAAVPLATPPAGSPPHLAALRLQALAGTTLNIVAFPSAAAARQAALSRHAAAAALGLGDAVDCLRNGTLTGLGIAARNRPRAFPDIAPLREGGLQLSAVIHRGLAAPYGCPEDLAGQLRMALQSAVADPEYQAAADAGGFAGAFLDGPAWTAQAAAERAELAALWVDTPWLPSGVG</sequence>
<dbReference type="AlphaFoldDB" id="A0AA41YKM1"/>
<dbReference type="Gene3D" id="3.40.190.10">
    <property type="entry name" value="Periplasmic binding protein-like II"/>
    <property type="match status" value="1"/>
</dbReference>
<dbReference type="Pfam" id="PF03401">
    <property type="entry name" value="TctC"/>
    <property type="match status" value="1"/>
</dbReference>
<comment type="caution">
    <text evidence="2">The sequence shown here is derived from an EMBL/GenBank/DDBJ whole genome shotgun (WGS) entry which is preliminary data.</text>
</comment>
<reference evidence="2" key="1">
    <citation type="submission" date="2022-09" db="EMBL/GenBank/DDBJ databases">
        <title>Rhodovastum sp. nov. RN2-1 isolated from soil in Seongnam, South Korea.</title>
        <authorList>
            <person name="Le N.T."/>
        </authorList>
    </citation>
    <scope>NUCLEOTIDE SEQUENCE</scope>
    <source>
        <strain evidence="2">RN2-1</strain>
    </source>
</reference>
<name>A0AA41YKM1_9PROT</name>
<dbReference type="PANTHER" id="PTHR42928:SF5">
    <property type="entry name" value="BLR1237 PROTEIN"/>
    <property type="match status" value="1"/>
</dbReference>
<dbReference type="SUPFAM" id="SSF53850">
    <property type="entry name" value="Periplasmic binding protein-like II"/>
    <property type="match status" value="1"/>
</dbReference>
<organism evidence="2 3">
    <name type="scientific">Limobrevibacterium gyesilva</name>
    <dbReference type="NCBI Taxonomy" id="2991712"/>
    <lineage>
        <taxon>Bacteria</taxon>
        <taxon>Pseudomonadati</taxon>
        <taxon>Pseudomonadota</taxon>
        <taxon>Alphaproteobacteria</taxon>
        <taxon>Acetobacterales</taxon>
        <taxon>Acetobacteraceae</taxon>
        <taxon>Limobrevibacterium</taxon>
    </lineage>
</organism>
<dbReference type="Proteomes" id="UP001165679">
    <property type="component" value="Unassembled WGS sequence"/>
</dbReference>
<dbReference type="EMBL" id="JAPDNT010000002">
    <property type="protein sequence ID" value="MCW3474101.1"/>
    <property type="molecule type" value="Genomic_DNA"/>
</dbReference>
<evidence type="ECO:0000256" key="1">
    <source>
        <dbReference type="ARBA" id="ARBA00006987"/>
    </source>
</evidence>
<protein>
    <submittedName>
        <fullName evidence="2">Tripartite tricarboxylate transporter substrate-binding protein</fullName>
    </submittedName>
</protein>
<evidence type="ECO:0000313" key="2">
    <source>
        <dbReference type="EMBL" id="MCW3474101.1"/>
    </source>
</evidence>
<dbReference type="PANTHER" id="PTHR42928">
    <property type="entry name" value="TRICARBOXYLATE-BINDING PROTEIN"/>
    <property type="match status" value="1"/>
</dbReference>
<accession>A0AA41YKM1</accession>
<dbReference type="InterPro" id="IPR042100">
    <property type="entry name" value="Bug_dom1"/>
</dbReference>
<dbReference type="InterPro" id="IPR005064">
    <property type="entry name" value="BUG"/>
</dbReference>
<keyword evidence="3" id="KW-1185">Reference proteome</keyword>
<comment type="similarity">
    <text evidence="1">Belongs to the UPF0065 (bug) family.</text>
</comment>
<gene>
    <name evidence="2" type="ORF">OL599_05870</name>
</gene>
<evidence type="ECO:0000313" key="3">
    <source>
        <dbReference type="Proteomes" id="UP001165679"/>
    </source>
</evidence>